<accession>A0ABD1Y6J2</accession>
<comment type="caution">
    <text evidence="2">The sequence shown here is derived from an EMBL/GenBank/DDBJ whole genome shotgun (WGS) entry which is preliminary data.</text>
</comment>
<gene>
    <name evidence="2" type="ORF">R1flu_002234</name>
</gene>
<proteinExistence type="predicted"/>
<reference evidence="2 3" key="1">
    <citation type="submission" date="2024-09" db="EMBL/GenBank/DDBJ databases">
        <title>Chromosome-scale assembly of Riccia fluitans.</title>
        <authorList>
            <person name="Paukszto L."/>
            <person name="Sawicki J."/>
            <person name="Karawczyk K."/>
            <person name="Piernik-Szablinska J."/>
            <person name="Szczecinska M."/>
            <person name="Mazdziarz M."/>
        </authorList>
    </citation>
    <scope>NUCLEOTIDE SEQUENCE [LARGE SCALE GENOMIC DNA]</scope>
    <source>
        <strain evidence="2">Rf_01</strain>
        <tissue evidence="2">Aerial parts of the thallus</tissue>
    </source>
</reference>
<dbReference type="Proteomes" id="UP001605036">
    <property type="component" value="Unassembled WGS sequence"/>
</dbReference>
<evidence type="ECO:0000313" key="3">
    <source>
        <dbReference type="Proteomes" id="UP001605036"/>
    </source>
</evidence>
<organism evidence="2 3">
    <name type="scientific">Riccia fluitans</name>
    <dbReference type="NCBI Taxonomy" id="41844"/>
    <lineage>
        <taxon>Eukaryota</taxon>
        <taxon>Viridiplantae</taxon>
        <taxon>Streptophyta</taxon>
        <taxon>Embryophyta</taxon>
        <taxon>Marchantiophyta</taxon>
        <taxon>Marchantiopsida</taxon>
        <taxon>Marchantiidae</taxon>
        <taxon>Marchantiales</taxon>
        <taxon>Ricciaceae</taxon>
        <taxon>Riccia</taxon>
    </lineage>
</organism>
<feature type="region of interest" description="Disordered" evidence="1">
    <location>
        <begin position="43"/>
        <end position="65"/>
    </location>
</feature>
<keyword evidence="3" id="KW-1185">Reference proteome</keyword>
<sequence>MVSCGHACELKGVDCDEAAANRVKENAKTDRIAPLQESTNLTDALFARRNSRSPAAKRSKPREDKMEVLAHQIATQEELRKYATSMADHHQDVMLEAGNIRL</sequence>
<protein>
    <submittedName>
        <fullName evidence="2">Uncharacterized protein</fullName>
    </submittedName>
</protein>
<feature type="compositionally biased region" description="Basic residues" evidence="1">
    <location>
        <begin position="49"/>
        <end position="60"/>
    </location>
</feature>
<evidence type="ECO:0000313" key="2">
    <source>
        <dbReference type="EMBL" id="KAL2622029.1"/>
    </source>
</evidence>
<name>A0ABD1Y6J2_9MARC</name>
<evidence type="ECO:0000256" key="1">
    <source>
        <dbReference type="SAM" id="MobiDB-lite"/>
    </source>
</evidence>
<dbReference type="EMBL" id="JBHFFA010000006">
    <property type="protein sequence ID" value="KAL2622029.1"/>
    <property type="molecule type" value="Genomic_DNA"/>
</dbReference>
<dbReference type="AlphaFoldDB" id="A0ABD1Y6J2"/>